<dbReference type="RefSeq" id="WP_192281805.1">
    <property type="nucleotide sequence ID" value="NZ_JACZDF010000008.1"/>
</dbReference>
<feature type="region of interest" description="Disordered" evidence="1">
    <location>
        <begin position="190"/>
        <end position="213"/>
    </location>
</feature>
<organism evidence="2 3">
    <name type="scientific">Flavimobilis rhizosphaerae</name>
    <dbReference type="NCBI Taxonomy" id="2775421"/>
    <lineage>
        <taxon>Bacteria</taxon>
        <taxon>Bacillati</taxon>
        <taxon>Actinomycetota</taxon>
        <taxon>Actinomycetes</taxon>
        <taxon>Micrococcales</taxon>
        <taxon>Jonesiaceae</taxon>
        <taxon>Flavimobilis</taxon>
    </lineage>
</organism>
<sequence length="213" mass="22250">MLLRHALTRPEPGLPRTLRPATVGGEIAYSSLRAAGHLVELTPGVAVLAGTSVTRTDRLAALGPRIPPRTVVGRLSAVWVHTGHGVPSELSVLYAPGTHRPPGRPDLRTHQATLAPADVEGLPGLHVTSPLRTAVDVARHVPRDLALTALAQLWSAGLATPAQTAARLREHRASPCTSEALDIVAELAARDGRGPSPAPRPVAVSVSARPSTR</sequence>
<evidence type="ECO:0000313" key="3">
    <source>
        <dbReference type="Proteomes" id="UP000642107"/>
    </source>
</evidence>
<dbReference type="EMBL" id="JACZDF010000008">
    <property type="protein sequence ID" value="MBD9700357.1"/>
    <property type="molecule type" value="Genomic_DNA"/>
</dbReference>
<dbReference type="Proteomes" id="UP000642107">
    <property type="component" value="Unassembled WGS sequence"/>
</dbReference>
<evidence type="ECO:0000256" key="1">
    <source>
        <dbReference type="SAM" id="MobiDB-lite"/>
    </source>
</evidence>
<protein>
    <recommendedName>
        <fullName evidence="4">AbiEi antitoxin C-terminal domain-containing protein</fullName>
    </recommendedName>
</protein>
<feature type="compositionally biased region" description="Low complexity" evidence="1">
    <location>
        <begin position="201"/>
        <end position="213"/>
    </location>
</feature>
<proteinExistence type="predicted"/>
<keyword evidence="3" id="KW-1185">Reference proteome</keyword>
<name>A0ABR9DT96_9MICO</name>
<reference evidence="2 3" key="1">
    <citation type="submission" date="2020-09" db="EMBL/GenBank/DDBJ databases">
        <title>Flavimobilis rhizosphaerae sp. nov., isolated from rhizosphere soil of Spartina alterniflora.</title>
        <authorList>
            <person name="Hanqin C."/>
        </authorList>
    </citation>
    <scope>NUCLEOTIDE SEQUENCE [LARGE SCALE GENOMIC DNA]</scope>
    <source>
        <strain evidence="2 3">GY 10621</strain>
    </source>
</reference>
<evidence type="ECO:0008006" key="4">
    <source>
        <dbReference type="Google" id="ProtNLM"/>
    </source>
</evidence>
<accession>A0ABR9DT96</accession>
<evidence type="ECO:0000313" key="2">
    <source>
        <dbReference type="EMBL" id="MBD9700357.1"/>
    </source>
</evidence>
<gene>
    <name evidence="2" type="ORF">IGS67_12820</name>
</gene>
<comment type="caution">
    <text evidence="2">The sequence shown here is derived from an EMBL/GenBank/DDBJ whole genome shotgun (WGS) entry which is preliminary data.</text>
</comment>